<keyword evidence="3" id="KW-0233">DNA recombination</keyword>
<dbReference type="GO" id="GO:0003677">
    <property type="term" value="F:DNA binding"/>
    <property type="evidence" value="ECO:0007669"/>
    <property type="project" value="UniProtKB-UniRule"/>
</dbReference>
<reference evidence="7 8" key="1">
    <citation type="submission" date="2016-10" db="EMBL/GenBank/DDBJ databases">
        <authorList>
            <person name="de Groot N.N."/>
        </authorList>
    </citation>
    <scope>NUCLEOTIDE SEQUENCE [LARGE SCALE GENOMIC DNA]</scope>
    <source>
        <strain evidence="7 8">CGMCC 1.6291</strain>
    </source>
</reference>
<dbReference type="EMBL" id="FOEG01000014">
    <property type="protein sequence ID" value="SEP17600.1"/>
    <property type="molecule type" value="Genomic_DNA"/>
</dbReference>
<dbReference type="GO" id="GO:0015074">
    <property type="term" value="P:DNA integration"/>
    <property type="evidence" value="ECO:0007669"/>
    <property type="project" value="UniProtKB-KW"/>
</dbReference>
<dbReference type="STRING" id="406100.SAMN04488052_11449"/>
<dbReference type="Gene3D" id="1.10.150.130">
    <property type="match status" value="1"/>
</dbReference>
<dbReference type="RefSeq" id="WP_245754077.1">
    <property type="nucleotide sequence ID" value="NZ_FOEG01000014.1"/>
</dbReference>
<dbReference type="InterPro" id="IPR013762">
    <property type="entry name" value="Integrase-like_cat_sf"/>
</dbReference>
<proteinExistence type="predicted"/>
<keyword evidence="8" id="KW-1185">Reference proteome</keyword>
<dbReference type="AlphaFoldDB" id="A0A1H8VQP7"/>
<name>A0A1H8VQP7_9GAMM</name>
<evidence type="ECO:0000313" key="7">
    <source>
        <dbReference type="EMBL" id="SEP17600.1"/>
    </source>
</evidence>
<dbReference type="InterPro" id="IPR050090">
    <property type="entry name" value="Tyrosine_recombinase_XerCD"/>
</dbReference>
<dbReference type="Proteomes" id="UP000199657">
    <property type="component" value="Unassembled WGS sequence"/>
</dbReference>
<dbReference type="InterPro" id="IPR044068">
    <property type="entry name" value="CB"/>
</dbReference>
<accession>A0A1H8VQP7</accession>
<dbReference type="SUPFAM" id="SSF56349">
    <property type="entry name" value="DNA breaking-rejoining enzymes"/>
    <property type="match status" value="1"/>
</dbReference>
<evidence type="ECO:0000259" key="6">
    <source>
        <dbReference type="PROSITE" id="PS51900"/>
    </source>
</evidence>
<evidence type="ECO:0000256" key="2">
    <source>
        <dbReference type="ARBA" id="ARBA00023125"/>
    </source>
</evidence>
<dbReference type="Pfam" id="PF00589">
    <property type="entry name" value="Phage_integrase"/>
    <property type="match status" value="1"/>
</dbReference>
<dbReference type="PROSITE" id="PS51898">
    <property type="entry name" value="TYR_RECOMBINASE"/>
    <property type="match status" value="1"/>
</dbReference>
<dbReference type="InterPro" id="IPR010998">
    <property type="entry name" value="Integrase_recombinase_N"/>
</dbReference>
<feature type="domain" description="Tyr recombinase" evidence="5">
    <location>
        <begin position="116"/>
        <end position="314"/>
    </location>
</feature>
<dbReference type="InterPro" id="IPR004107">
    <property type="entry name" value="Integrase_SAM-like_N"/>
</dbReference>
<evidence type="ECO:0000256" key="3">
    <source>
        <dbReference type="ARBA" id="ARBA00023172"/>
    </source>
</evidence>
<evidence type="ECO:0000313" key="8">
    <source>
        <dbReference type="Proteomes" id="UP000199657"/>
    </source>
</evidence>
<dbReference type="CDD" id="cd00397">
    <property type="entry name" value="DNA_BRE_C"/>
    <property type="match status" value="1"/>
</dbReference>
<keyword evidence="2 4" id="KW-0238">DNA-binding</keyword>
<organism evidence="7 8">
    <name type="scientific">Aquisalimonas asiatica</name>
    <dbReference type="NCBI Taxonomy" id="406100"/>
    <lineage>
        <taxon>Bacteria</taxon>
        <taxon>Pseudomonadati</taxon>
        <taxon>Pseudomonadota</taxon>
        <taxon>Gammaproteobacteria</taxon>
        <taxon>Chromatiales</taxon>
        <taxon>Ectothiorhodospiraceae</taxon>
        <taxon>Aquisalimonas</taxon>
    </lineage>
</organism>
<evidence type="ECO:0000259" key="5">
    <source>
        <dbReference type="PROSITE" id="PS51898"/>
    </source>
</evidence>
<dbReference type="Gene3D" id="1.10.443.10">
    <property type="entry name" value="Intergrase catalytic core"/>
    <property type="match status" value="1"/>
</dbReference>
<sequence length="320" mass="38161">MPVDGMNGSRLTPRTRHTLWDIWEVYRLERLLNPSTVQSYEQVIRRFQKEFGDLPLHAIERKHLFHWRSEVLDRASPTTWNTYRRTFRALWRYALKLGWVTHDPLDRVGPAPPGDRRKKTVNQDLLKRVLAVLGDDEQPRLQPRWFWRLVVLTLYYTGMRRRQLVSLRWQDIDWQRGAILLTIEGSKTRREWEVPLSPELASELRVLWQKTAERVGHRRFGRRQVFDLGLHRGNTHYKPGELTKEQVNGFFRRLSDYMDEPISPHRLRHTCATEIARRPHPNVRALQQLLGHTSLSMTMEYVQPDLDQMSDMVARLPRPE</sequence>
<dbReference type="InterPro" id="IPR002104">
    <property type="entry name" value="Integrase_catalytic"/>
</dbReference>
<evidence type="ECO:0000256" key="4">
    <source>
        <dbReference type="PROSITE-ProRule" id="PRU01248"/>
    </source>
</evidence>
<dbReference type="InterPro" id="IPR011010">
    <property type="entry name" value="DNA_brk_join_enz"/>
</dbReference>
<protein>
    <submittedName>
        <fullName evidence="7">Site-specific recombinase XerD</fullName>
    </submittedName>
</protein>
<dbReference type="GO" id="GO:0006310">
    <property type="term" value="P:DNA recombination"/>
    <property type="evidence" value="ECO:0007669"/>
    <property type="project" value="UniProtKB-KW"/>
</dbReference>
<gene>
    <name evidence="7" type="ORF">SAMN04488052_11449</name>
</gene>
<evidence type="ECO:0000256" key="1">
    <source>
        <dbReference type="ARBA" id="ARBA00022908"/>
    </source>
</evidence>
<dbReference type="PROSITE" id="PS51900">
    <property type="entry name" value="CB"/>
    <property type="match status" value="1"/>
</dbReference>
<dbReference type="PANTHER" id="PTHR30349">
    <property type="entry name" value="PHAGE INTEGRASE-RELATED"/>
    <property type="match status" value="1"/>
</dbReference>
<feature type="domain" description="Core-binding (CB)" evidence="6">
    <location>
        <begin position="14"/>
        <end position="95"/>
    </location>
</feature>
<dbReference type="Pfam" id="PF02899">
    <property type="entry name" value="Phage_int_SAM_1"/>
    <property type="match status" value="1"/>
</dbReference>
<keyword evidence="1" id="KW-0229">DNA integration</keyword>